<keyword evidence="3" id="KW-0540">Nuclease</keyword>
<dbReference type="EMBL" id="SWJQ01001233">
    <property type="protein sequence ID" value="TRZ08840.1"/>
    <property type="molecule type" value="Genomic_DNA"/>
</dbReference>
<evidence type="ECO:0000259" key="7">
    <source>
        <dbReference type="PROSITE" id="PS50994"/>
    </source>
</evidence>
<keyword evidence="9" id="KW-1185">Reference proteome</keyword>
<dbReference type="SUPFAM" id="SSF53098">
    <property type="entry name" value="Ribonuclease H-like"/>
    <property type="match status" value="1"/>
</dbReference>
<evidence type="ECO:0000256" key="1">
    <source>
        <dbReference type="ARBA" id="ARBA00022679"/>
    </source>
</evidence>
<dbReference type="AlphaFoldDB" id="A0A8K1LCE1"/>
<dbReference type="Proteomes" id="UP000796761">
    <property type="component" value="Unassembled WGS sequence"/>
</dbReference>
<gene>
    <name evidence="8" type="ORF">HGM15179_018280</name>
</gene>
<dbReference type="InterPro" id="IPR012337">
    <property type="entry name" value="RNaseH-like_sf"/>
</dbReference>
<evidence type="ECO:0000313" key="8">
    <source>
        <dbReference type="EMBL" id="TRZ08840.1"/>
    </source>
</evidence>
<evidence type="ECO:0000256" key="4">
    <source>
        <dbReference type="ARBA" id="ARBA00022759"/>
    </source>
</evidence>
<keyword evidence="4" id="KW-0255">Endonuclease</keyword>
<dbReference type="InterPro" id="IPR036397">
    <property type="entry name" value="RNaseH_sf"/>
</dbReference>
<dbReference type="PANTHER" id="PTHR41694:SF3">
    <property type="entry name" value="RNA-DIRECTED DNA POLYMERASE-RELATED"/>
    <property type="match status" value="1"/>
</dbReference>
<comment type="caution">
    <text evidence="8">The sequence shown here is derived from an EMBL/GenBank/DDBJ whole genome shotgun (WGS) entry which is preliminary data.</text>
</comment>
<dbReference type="PANTHER" id="PTHR41694">
    <property type="entry name" value="ENDOGENOUS RETROVIRUS GROUP K MEMBER POL PROTEIN"/>
    <property type="match status" value="1"/>
</dbReference>
<dbReference type="OrthoDB" id="9386368at2759"/>
<dbReference type="InterPro" id="IPR001584">
    <property type="entry name" value="Integrase_cat-core"/>
</dbReference>
<evidence type="ECO:0000256" key="2">
    <source>
        <dbReference type="ARBA" id="ARBA00022695"/>
    </source>
</evidence>
<keyword evidence="2" id="KW-0548">Nucleotidyltransferase</keyword>
<dbReference type="Gene3D" id="3.30.420.10">
    <property type="entry name" value="Ribonuclease H-like superfamily/Ribonuclease H"/>
    <property type="match status" value="1"/>
</dbReference>
<keyword evidence="1" id="KW-0808">Transferase</keyword>
<evidence type="ECO:0000256" key="5">
    <source>
        <dbReference type="ARBA" id="ARBA00022801"/>
    </source>
</evidence>
<dbReference type="Pfam" id="PF00665">
    <property type="entry name" value="rve"/>
    <property type="match status" value="1"/>
</dbReference>
<protein>
    <recommendedName>
        <fullName evidence="7">Integrase catalytic domain-containing protein</fullName>
    </recommendedName>
</protein>
<feature type="domain" description="Integrase catalytic" evidence="7">
    <location>
        <begin position="3"/>
        <end position="179"/>
    </location>
</feature>
<dbReference type="GO" id="GO:0035613">
    <property type="term" value="F:RNA stem-loop binding"/>
    <property type="evidence" value="ECO:0007669"/>
    <property type="project" value="TreeGrafter"/>
</dbReference>
<dbReference type="PROSITE" id="PS50994">
    <property type="entry name" value="INTEGRASE"/>
    <property type="match status" value="1"/>
</dbReference>
<name>A0A8K1LCE1_9PASS</name>
<keyword evidence="5" id="KW-0378">Hydrolase</keyword>
<evidence type="ECO:0000256" key="3">
    <source>
        <dbReference type="ARBA" id="ARBA00022722"/>
    </source>
</evidence>
<accession>A0A8K1LCE1</accession>
<sequence length="384" mass="42042">MGMGVNPWGLGSCEVWQTDITRIPSFGHLKYVHVSIDTYSGVMYASAHAGEKSVHAKQHLVQAFSVLGIPKEIKTDNGPAYVSKEFLEFVQQWGVERKTGIPHSPTGQAVVEHAHQTLKQVLARQSSSTAWMSSQQKLCKALFTINFLNCSFENESTSEKTYLTLNLVMNPIQVVILLMLNGLAAAWIVPQLHQNVWVTLAQTLQQENICFVHCSSKESYVHLSAIAFGILRCLIFKAINGLIPSTSEVNHIELANLKQSDFHTSCQDAIGLLGHLGILLAHVQLPLNQYPQVLFCLGAVQSLCPQPVALQGVVVGKMQDSALGLLNLHIAGLGPSIQPVQIPLQTPPTLQQIETCSQLGVICKFTTGGLNPLIQIINEYIKQN</sequence>
<dbReference type="GO" id="GO:0004519">
    <property type="term" value="F:endonuclease activity"/>
    <property type="evidence" value="ECO:0007669"/>
    <property type="project" value="UniProtKB-KW"/>
</dbReference>
<evidence type="ECO:0000256" key="6">
    <source>
        <dbReference type="ARBA" id="ARBA00022918"/>
    </source>
</evidence>
<evidence type="ECO:0000313" key="9">
    <source>
        <dbReference type="Proteomes" id="UP000796761"/>
    </source>
</evidence>
<dbReference type="GO" id="GO:0016787">
    <property type="term" value="F:hydrolase activity"/>
    <property type="evidence" value="ECO:0007669"/>
    <property type="project" value="UniProtKB-KW"/>
</dbReference>
<organism evidence="8 9">
    <name type="scientific">Zosterops borbonicus</name>
    <dbReference type="NCBI Taxonomy" id="364589"/>
    <lineage>
        <taxon>Eukaryota</taxon>
        <taxon>Metazoa</taxon>
        <taxon>Chordata</taxon>
        <taxon>Craniata</taxon>
        <taxon>Vertebrata</taxon>
        <taxon>Euteleostomi</taxon>
        <taxon>Archelosauria</taxon>
        <taxon>Archosauria</taxon>
        <taxon>Dinosauria</taxon>
        <taxon>Saurischia</taxon>
        <taxon>Theropoda</taxon>
        <taxon>Coelurosauria</taxon>
        <taxon>Aves</taxon>
        <taxon>Neognathae</taxon>
        <taxon>Neoaves</taxon>
        <taxon>Telluraves</taxon>
        <taxon>Australaves</taxon>
        <taxon>Passeriformes</taxon>
        <taxon>Sylvioidea</taxon>
        <taxon>Zosteropidae</taxon>
        <taxon>Zosterops</taxon>
    </lineage>
</organism>
<proteinExistence type="predicted"/>
<reference evidence="8" key="1">
    <citation type="submission" date="2019-04" db="EMBL/GenBank/DDBJ databases">
        <title>Genome assembly of Zosterops borbonicus 15179.</title>
        <authorList>
            <person name="Leroy T."/>
            <person name="Anselmetti Y."/>
            <person name="Tilak M.-K."/>
            <person name="Nabholz B."/>
        </authorList>
    </citation>
    <scope>NUCLEOTIDE SEQUENCE</scope>
    <source>
        <strain evidence="8">HGM_15179</strain>
        <tissue evidence="8">Muscle</tissue>
    </source>
</reference>
<dbReference type="GO" id="GO:0015074">
    <property type="term" value="P:DNA integration"/>
    <property type="evidence" value="ECO:0007669"/>
    <property type="project" value="InterPro"/>
</dbReference>
<keyword evidence="6" id="KW-0695">RNA-directed DNA polymerase</keyword>
<dbReference type="GO" id="GO:0003964">
    <property type="term" value="F:RNA-directed DNA polymerase activity"/>
    <property type="evidence" value="ECO:0007669"/>
    <property type="project" value="UniProtKB-KW"/>
</dbReference>